<evidence type="ECO:0000256" key="4">
    <source>
        <dbReference type="PIRSR" id="PIRSR600542-1"/>
    </source>
</evidence>
<dbReference type="EMBL" id="VLTL01000318">
    <property type="protein sequence ID" value="KAA0146216.1"/>
    <property type="molecule type" value="Genomic_DNA"/>
</dbReference>
<comment type="caution">
    <text evidence="8">The sequence shown here is derived from an EMBL/GenBank/DDBJ whole genome shotgun (WGS) entry which is preliminary data.</text>
</comment>
<dbReference type="PANTHER" id="PTHR22589">
    <property type="entry name" value="CARNITINE O-ACYLTRANSFERASE"/>
    <property type="match status" value="1"/>
</dbReference>
<evidence type="ECO:0000313" key="9">
    <source>
        <dbReference type="Proteomes" id="UP000324907"/>
    </source>
</evidence>
<feature type="active site" description="Proton acceptor" evidence="4">
    <location>
        <position position="372"/>
    </location>
</feature>
<accession>A0A5A8BZR7</accession>
<reference evidence="8 9" key="1">
    <citation type="submission" date="2019-07" db="EMBL/GenBank/DDBJ databases">
        <title>Genomes of Cafeteria roenbergensis.</title>
        <authorList>
            <person name="Fischer M.G."/>
            <person name="Hackl T."/>
            <person name="Roman M."/>
        </authorList>
    </citation>
    <scope>NUCLEOTIDE SEQUENCE [LARGE SCALE GENOMIC DNA]</scope>
    <source>
        <strain evidence="8 9">RCC970-E3</strain>
    </source>
</reference>
<dbReference type="PROSITE" id="PS00440">
    <property type="entry name" value="ACYLTRANSF_C_2"/>
    <property type="match status" value="1"/>
</dbReference>
<organism evidence="8 9">
    <name type="scientific">Cafeteria roenbergensis</name>
    <name type="common">Marine flagellate</name>
    <dbReference type="NCBI Taxonomy" id="33653"/>
    <lineage>
        <taxon>Eukaryota</taxon>
        <taxon>Sar</taxon>
        <taxon>Stramenopiles</taxon>
        <taxon>Bigyra</taxon>
        <taxon>Opalozoa</taxon>
        <taxon>Bicosoecida</taxon>
        <taxon>Cafeteriaceae</taxon>
        <taxon>Cafeteria</taxon>
    </lineage>
</organism>
<evidence type="ECO:0000256" key="6">
    <source>
        <dbReference type="SAM" id="MobiDB-lite"/>
    </source>
</evidence>
<keyword evidence="2 5" id="KW-0808">Transferase</keyword>
<protein>
    <recommendedName>
        <fullName evidence="7">Choline/carnitine acyltransferase domain-containing protein</fullName>
    </recommendedName>
</protein>
<sequence length="694" mass="76239">MAAAASATSADVPAVAPGTLYAHQRDLATLPVPSLEQTLEKLLRSVKPHVTDEEYQHTEAVCREFEAGAGKGLQELLEERGAAMPNWLEEWWEQFAYLRPRYPAAVNINWFGLLPGTWGARQMTQAGAAAALTRHIVGFRQNVLRGTVEPETMAGRKLCMNQWTRMFNTCKVPVDEGYDEFATYEDLQLDSVAVVCDGAVFCFPVTVAGLERAAAEAAGRPVPADTTPRLSEEDVEVRGPAGHLPEDHPCLASLSFADLELQFTRVIEASSVLFELQRRGEHVSVLTSEERGRWAQAFDHLVSLDPCNKASFDAVQRAIFVMVLEKESKPDLEARAQSALLGTGIDCRNRWFDKPFNMIVYPDGKGAVNGEHAWADAMVMASVFGHILDGIDREFRAHGGPIRGASTPPEALPPPRQLKWKLDTPAVQALELASANGYQLARSIDLRLLLWPHFGKGLMKRHRLVPDFFVQMAIQLAYRRLHGRCVATYETAHTRLFYHGRTETIRVCSTESVAFCEAMLDEDATDGARFEALKAAIQAHLAFTRDCLMGQGIDRHMMGLYILANMQGLDPMPSVFTDRGIKTAGRYTLSTSNISMKGSPLFGGFSPMYEDGYGVCYGIQEESLKFSIAANKSCKDTSASDLRESLARSLLDMQRVLLSRNTIYLGAPASADAASAPKGESGGATADAERTSKL</sequence>
<keyword evidence="3 5" id="KW-0012">Acyltransferase</keyword>
<dbReference type="GO" id="GO:0016746">
    <property type="term" value="F:acyltransferase activity"/>
    <property type="evidence" value="ECO:0007669"/>
    <property type="project" value="UniProtKB-KW"/>
</dbReference>
<dbReference type="Gene3D" id="3.30.559.10">
    <property type="entry name" value="Chloramphenicol acetyltransferase-like domain"/>
    <property type="match status" value="2"/>
</dbReference>
<evidence type="ECO:0000256" key="3">
    <source>
        <dbReference type="ARBA" id="ARBA00023315"/>
    </source>
</evidence>
<comment type="similarity">
    <text evidence="1 5">Belongs to the carnitine/choline acetyltransferase family.</text>
</comment>
<name>A0A5A8BZR7_CAFRO</name>
<dbReference type="InterPro" id="IPR042231">
    <property type="entry name" value="Cho/carn_acyl_trans_2"/>
</dbReference>
<evidence type="ECO:0000256" key="2">
    <source>
        <dbReference type="ARBA" id="ARBA00022679"/>
    </source>
</evidence>
<feature type="region of interest" description="Disordered" evidence="6">
    <location>
        <begin position="670"/>
        <end position="694"/>
    </location>
</feature>
<evidence type="ECO:0000313" key="8">
    <source>
        <dbReference type="EMBL" id="KAA0146216.1"/>
    </source>
</evidence>
<proteinExistence type="inferred from homology"/>
<dbReference type="InterPro" id="IPR000542">
    <property type="entry name" value="Carn_acyl_trans"/>
</dbReference>
<dbReference type="AlphaFoldDB" id="A0A5A8BZR7"/>
<dbReference type="Proteomes" id="UP000324907">
    <property type="component" value="Unassembled WGS sequence"/>
</dbReference>
<dbReference type="SUPFAM" id="SSF52777">
    <property type="entry name" value="CoA-dependent acyltransferases"/>
    <property type="match status" value="3"/>
</dbReference>
<dbReference type="Gene3D" id="3.30.559.70">
    <property type="entry name" value="Choline/Carnitine o-acyltransferase, domain 2"/>
    <property type="match status" value="2"/>
</dbReference>
<evidence type="ECO:0000259" key="7">
    <source>
        <dbReference type="Pfam" id="PF00755"/>
    </source>
</evidence>
<dbReference type="InterPro" id="IPR023213">
    <property type="entry name" value="CAT-like_dom_sf"/>
</dbReference>
<dbReference type="InterPro" id="IPR039551">
    <property type="entry name" value="Cho/carn_acyl_trans"/>
</dbReference>
<evidence type="ECO:0000256" key="1">
    <source>
        <dbReference type="ARBA" id="ARBA00005232"/>
    </source>
</evidence>
<evidence type="ECO:0000256" key="5">
    <source>
        <dbReference type="RuleBase" id="RU003801"/>
    </source>
</evidence>
<dbReference type="Pfam" id="PF00755">
    <property type="entry name" value="Carn_acyltransf"/>
    <property type="match status" value="2"/>
</dbReference>
<feature type="domain" description="Choline/carnitine acyltransferase" evidence="7">
    <location>
        <begin position="254"/>
        <end position="647"/>
    </location>
</feature>
<feature type="domain" description="Choline/carnitine acyltransferase" evidence="7">
    <location>
        <begin position="30"/>
        <end position="206"/>
    </location>
</feature>
<gene>
    <name evidence="8" type="ORF">FNF28_07703</name>
</gene>
<dbReference type="PANTHER" id="PTHR22589:SF67">
    <property type="entry name" value="PEROXISOMAL CARNITINE O-OCTANOYLTRANSFERASE"/>
    <property type="match status" value="1"/>
</dbReference>